<comment type="caution">
    <text evidence="2">The sequence shown here is derived from an EMBL/GenBank/DDBJ whole genome shotgun (WGS) entry which is preliminary data.</text>
</comment>
<dbReference type="Proteomes" id="UP000236370">
    <property type="component" value="Unassembled WGS sequence"/>
</dbReference>
<gene>
    <name evidence="2" type="ORF">CK820_G0036689</name>
</gene>
<dbReference type="AlphaFoldDB" id="A0A2J8KSG6"/>
<evidence type="ECO:0000256" key="1">
    <source>
        <dbReference type="SAM" id="MobiDB-lite"/>
    </source>
</evidence>
<accession>A0A2J8KSG6</accession>
<feature type="region of interest" description="Disordered" evidence="1">
    <location>
        <begin position="1"/>
        <end position="20"/>
    </location>
</feature>
<feature type="compositionally biased region" description="Polar residues" evidence="1">
    <location>
        <begin position="34"/>
        <end position="46"/>
    </location>
</feature>
<evidence type="ECO:0000313" key="2">
    <source>
        <dbReference type="EMBL" id="PNI37964.1"/>
    </source>
</evidence>
<sequence length="62" mass="6417">RRSLNFGGSTGTVPAPRLAPTGVSWADKVKAHHTGSTASSEITPAQSCPPMTVQKASRKNGK</sequence>
<dbReference type="EMBL" id="NBAG03000345">
    <property type="protein sequence ID" value="PNI37964.1"/>
    <property type="molecule type" value="Genomic_DNA"/>
</dbReference>
<name>A0A2J8KSG6_PANTR</name>
<proteinExistence type="predicted"/>
<feature type="non-terminal residue" evidence="2">
    <location>
        <position position="1"/>
    </location>
</feature>
<organism evidence="2 3">
    <name type="scientific">Pan troglodytes</name>
    <name type="common">Chimpanzee</name>
    <dbReference type="NCBI Taxonomy" id="9598"/>
    <lineage>
        <taxon>Eukaryota</taxon>
        <taxon>Metazoa</taxon>
        <taxon>Chordata</taxon>
        <taxon>Craniata</taxon>
        <taxon>Vertebrata</taxon>
        <taxon>Euteleostomi</taxon>
        <taxon>Mammalia</taxon>
        <taxon>Eutheria</taxon>
        <taxon>Euarchontoglires</taxon>
        <taxon>Primates</taxon>
        <taxon>Haplorrhini</taxon>
        <taxon>Catarrhini</taxon>
        <taxon>Hominidae</taxon>
        <taxon>Pan</taxon>
    </lineage>
</organism>
<reference evidence="2 3" key="1">
    <citation type="submission" date="2017-12" db="EMBL/GenBank/DDBJ databases">
        <title>High-resolution comparative analysis of great ape genomes.</title>
        <authorList>
            <person name="Pollen A."/>
            <person name="Hastie A."/>
            <person name="Hormozdiari F."/>
            <person name="Dougherty M."/>
            <person name="Liu R."/>
            <person name="Chaisson M."/>
            <person name="Hoppe E."/>
            <person name="Hill C."/>
            <person name="Pang A."/>
            <person name="Hillier L."/>
            <person name="Baker C."/>
            <person name="Armstrong J."/>
            <person name="Shendure J."/>
            <person name="Paten B."/>
            <person name="Wilson R."/>
            <person name="Chao H."/>
            <person name="Schneider V."/>
            <person name="Ventura M."/>
            <person name="Kronenberg Z."/>
            <person name="Murali S."/>
            <person name="Gordon D."/>
            <person name="Cantsilieris S."/>
            <person name="Munson K."/>
            <person name="Nelson B."/>
            <person name="Raja A."/>
            <person name="Underwood J."/>
            <person name="Diekhans M."/>
            <person name="Fiddes I."/>
            <person name="Haussler D."/>
            <person name="Eichler E."/>
        </authorList>
    </citation>
    <scope>NUCLEOTIDE SEQUENCE [LARGE SCALE GENOMIC DNA]</scope>
    <source>
        <strain evidence="2">Yerkes chimp pedigree #C0471</strain>
    </source>
</reference>
<protein>
    <submittedName>
        <fullName evidence="2">SCAPER isoform 17</fullName>
    </submittedName>
</protein>
<evidence type="ECO:0000313" key="3">
    <source>
        <dbReference type="Proteomes" id="UP000236370"/>
    </source>
</evidence>
<feature type="region of interest" description="Disordered" evidence="1">
    <location>
        <begin position="29"/>
        <end position="62"/>
    </location>
</feature>